<feature type="transmembrane region" description="Helical" evidence="2">
    <location>
        <begin position="39"/>
        <end position="63"/>
    </location>
</feature>
<dbReference type="InterPro" id="IPR016072">
    <property type="entry name" value="Skp1_comp_dimer"/>
</dbReference>
<dbReference type="InterPro" id="IPR001232">
    <property type="entry name" value="SKP1-like"/>
</dbReference>
<evidence type="ECO:0000313" key="6">
    <source>
        <dbReference type="WBParaSite" id="MBELARI_LOCUS1981"/>
    </source>
</evidence>
<evidence type="ECO:0000256" key="2">
    <source>
        <dbReference type="SAM" id="Phobius"/>
    </source>
</evidence>
<reference evidence="6" key="1">
    <citation type="submission" date="2024-02" db="UniProtKB">
        <authorList>
            <consortium name="WormBaseParasite"/>
        </authorList>
    </citation>
    <scope>IDENTIFICATION</scope>
</reference>
<feature type="transmembrane region" description="Helical" evidence="2">
    <location>
        <begin position="75"/>
        <end position="97"/>
    </location>
</feature>
<sequence>MSTPDIGPIRAIFGYPSYMYNCSNRTAEQWAKEGTQWPALGMFLAILGTFYFGLYVPSFYAIIKCRLTSHSCYRIMSVLIFADVLNVISASWFNAYMAVIGGVFCTNPFWSYLNGMFTISVWNFACYHYVLLAVNRLCVITGFRKIDWLFERCGGYILWLVPAVIYAIHNGVLNKPFCFNSRVFAVIQFPFIQEPTAVTPQDMILYDNWTHAWNNTGTGVLLIIIYAFISLFVICKKDFRVSRDEMGLLLQSILITIPTFLGTVVFSTFLIKTSSKMSDEGPSDAKRARPEDIVFRVISKEDKEFTLSKKAAQVCGTINHYAENTGLTDDEAISKMEPMALPNVSSESLYYIIRWCEQHRDCPAWQEEKWWENKRDAELTKWEKEFMAELTSETSEALHDVYLAANYMDIKCLLDKCAQTIADMIKEKSPEEIREIWGLENDFTPEEEEAFKNEDPWKVIFDYQEKLDREEEAAAEQGSSLALV</sequence>
<evidence type="ECO:0000256" key="1">
    <source>
        <dbReference type="ARBA" id="ARBA00009993"/>
    </source>
</evidence>
<feature type="transmembrane region" description="Helical" evidence="2">
    <location>
        <begin position="109"/>
        <end position="132"/>
    </location>
</feature>
<evidence type="ECO:0000259" key="4">
    <source>
        <dbReference type="Pfam" id="PF03931"/>
    </source>
</evidence>
<dbReference type="InterPro" id="IPR011333">
    <property type="entry name" value="SKP1/BTB/POZ_sf"/>
</dbReference>
<evidence type="ECO:0000313" key="5">
    <source>
        <dbReference type="Proteomes" id="UP000887575"/>
    </source>
</evidence>
<comment type="similarity">
    <text evidence="1">Belongs to the SKP1 family.</text>
</comment>
<dbReference type="PANTHER" id="PTHR23021:SF28">
    <property type="entry name" value="SERPENTINE RECEPTOR, CLASS T-RELATED"/>
    <property type="match status" value="1"/>
</dbReference>
<feature type="domain" description="SKP1 component dimerisation" evidence="3">
    <location>
        <begin position="411"/>
        <end position="457"/>
    </location>
</feature>
<dbReference type="Proteomes" id="UP000887575">
    <property type="component" value="Unassembled WGS sequence"/>
</dbReference>
<feature type="transmembrane region" description="Helical" evidence="2">
    <location>
        <begin position="153"/>
        <end position="172"/>
    </location>
</feature>
<name>A0AAF3EZX6_9BILA</name>
<dbReference type="PANTHER" id="PTHR23021">
    <property type="entry name" value="SERPENTINE RECEPTOR, CLASS T"/>
    <property type="match status" value="1"/>
</dbReference>
<dbReference type="AlphaFoldDB" id="A0AAF3EZX6"/>
<keyword evidence="5" id="KW-1185">Reference proteome</keyword>
<keyword evidence="2" id="KW-0812">Transmembrane</keyword>
<feature type="domain" description="SKP1 component POZ" evidence="4">
    <location>
        <begin position="295"/>
        <end position="361"/>
    </location>
</feature>
<feature type="transmembrane region" description="Helical" evidence="2">
    <location>
        <begin position="247"/>
        <end position="271"/>
    </location>
</feature>
<dbReference type="GO" id="GO:0006511">
    <property type="term" value="P:ubiquitin-dependent protein catabolic process"/>
    <property type="evidence" value="ECO:0007669"/>
    <property type="project" value="InterPro"/>
</dbReference>
<proteinExistence type="inferred from homology"/>
<organism evidence="5 6">
    <name type="scientific">Mesorhabditis belari</name>
    <dbReference type="NCBI Taxonomy" id="2138241"/>
    <lineage>
        <taxon>Eukaryota</taxon>
        <taxon>Metazoa</taxon>
        <taxon>Ecdysozoa</taxon>
        <taxon>Nematoda</taxon>
        <taxon>Chromadorea</taxon>
        <taxon>Rhabditida</taxon>
        <taxon>Rhabditina</taxon>
        <taxon>Rhabditomorpha</taxon>
        <taxon>Rhabditoidea</taxon>
        <taxon>Rhabditidae</taxon>
        <taxon>Mesorhabditinae</taxon>
        <taxon>Mesorhabditis</taxon>
    </lineage>
</organism>
<dbReference type="Gene3D" id="3.30.710.10">
    <property type="entry name" value="Potassium Channel Kv1.1, Chain A"/>
    <property type="match status" value="1"/>
</dbReference>
<evidence type="ECO:0000259" key="3">
    <source>
        <dbReference type="Pfam" id="PF01466"/>
    </source>
</evidence>
<evidence type="ECO:0008006" key="7">
    <source>
        <dbReference type="Google" id="ProtNLM"/>
    </source>
</evidence>
<feature type="transmembrane region" description="Helical" evidence="2">
    <location>
        <begin position="216"/>
        <end position="235"/>
    </location>
</feature>
<dbReference type="WBParaSite" id="MBELARI_LOCUS1981">
    <property type="protein sequence ID" value="MBELARI_LOCUS1981"/>
    <property type="gene ID" value="MBELARI_LOCUS1981"/>
</dbReference>
<keyword evidence="2" id="KW-0472">Membrane</keyword>
<dbReference type="SUPFAM" id="SSF54695">
    <property type="entry name" value="POZ domain"/>
    <property type="match status" value="1"/>
</dbReference>
<dbReference type="SUPFAM" id="SSF81382">
    <property type="entry name" value="Skp1 dimerisation domain-like"/>
    <property type="match status" value="1"/>
</dbReference>
<dbReference type="Pfam" id="PF10321">
    <property type="entry name" value="7TM_GPCR_Srt"/>
    <property type="match status" value="1"/>
</dbReference>
<keyword evidence="2" id="KW-1133">Transmembrane helix</keyword>
<dbReference type="SMART" id="SM00512">
    <property type="entry name" value="Skp1"/>
    <property type="match status" value="1"/>
</dbReference>
<accession>A0AAF3EZX6</accession>
<dbReference type="InterPro" id="IPR019425">
    <property type="entry name" value="7TM_GPCR_serpentine_rcpt_Srt"/>
</dbReference>
<dbReference type="Pfam" id="PF03931">
    <property type="entry name" value="Skp1_POZ"/>
    <property type="match status" value="1"/>
</dbReference>
<dbReference type="Pfam" id="PF01466">
    <property type="entry name" value="Skp1"/>
    <property type="match status" value="1"/>
</dbReference>
<dbReference type="InterPro" id="IPR036296">
    <property type="entry name" value="SKP1-like_dim_sf"/>
</dbReference>
<protein>
    <recommendedName>
        <fullName evidence="7">SKP1 component dimerisation domain-containing protein</fullName>
    </recommendedName>
</protein>
<dbReference type="InterPro" id="IPR016073">
    <property type="entry name" value="Skp1_comp_POZ"/>
</dbReference>